<dbReference type="AlphaFoldDB" id="A0A1X6YTC6"/>
<reference evidence="2 4" key="1">
    <citation type="submission" date="2017-03" db="EMBL/GenBank/DDBJ databases">
        <authorList>
            <person name="Afonso C.L."/>
            <person name="Miller P.J."/>
            <person name="Scott M.A."/>
            <person name="Spackman E."/>
            <person name="Goraichik I."/>
            <person name="Dimitrov K.M."/>
            <person name="Suarez D.L."/>
            <person name="Swayne D.E."/>
        </authorList>
    </citation>
    <scope>NUCLEOTIDE SEQUENCE [LARGE SCALE GENOMIC DNA]</scope>
    <source>
        <strain evidence="2 4">CECT 7751</strain>
    </source>
</reference>
<evidence type="ECO:0000313" key="3">
    <source>
        <dbReference type="EMBL" id="SLN73647.1"/>
    </source>
</evidence>
<feature type="region of interest" description="Disordered" evidence="1">
    <location>
        <begin position="32"/>
        <end position="58"/>
    </location>
</feature>
<protein>
    <submittedName>
        <fullName evidence="2">Uncharacterized protein</fullName>
    </submittedName>
</protein>
<name>A0A1X6YTC6_9RHOB</name>
<evidence type="ECO:0000313" key="4">
    <source>
        <dbReference type="Proteomes" id="UP000193963"/>
    </source>
</evidence>
<sequence>MTRPLIAPETMGFYRAVTATGWATFDRETGACRASTPEEAQKAEDQSRPAPEPVEPEA</sequence>
<dbReference type="EMBL" id="FWFN01000002">
    <property type="protein sequence ID" value="SLN28770.1"/>
    <property type="molecule type" value="Genomic_DNA"/>
</dbReference>
<gene>
    <name evidence="2" type="ORF">PSM7751_01149</name>
    <name evidence="3" type="ORF">PSM7751_04073</name>
</gene>
<proteinExistence type="predicted"/>
<dbReference type="OrthoDB" id="9932547at2"/>
<dbReference type="EMBL" id="FWFN01000010">
    <property type="protein sequence ID" value="SLN73647.1"/>
    <property type="molecule type" value="Genomic_DNA"/>
</dbReference>
<evidence type="ECO:0000313" key="2">
    <source>
        <dbReference type="EMBL" id="SLN28770.1"/>
    </source>
</evidence>
<dbReference type="RefSeq" id="WP_159457049.1">
    <property type="nucleotide sequence ID" value="NZ_FWFN01000002.1"/>
</dbReference>
<organism evidence="2 4">
    <name type="scientific">Pseudooceanicola marinus</name>
    <dbReference type="NCBI Taxonomy" id="396013"/>
    <lineage>
        <taxon>Bacteria</taxon>
        <taxon>Pseudomonadati</taxon>
        <taxon>Pseudomonadota</taxon>
        <taxon>Alphaproteobacteria</taxon>
        <taxon>Rhodobacterales</taxon>
        <taxon>Paracoccaceae</taxon>
        <taxon>Pseudooceanicola</taxon>
    </lineage>
</organism>
<keyword evidence="4" id="KW-1185">Reference proteome</keyword>
<accession>A0A1X6YTC6</accession>
<dbReference type="Proteomes" id="UP000193963">
    <property type="component" value="Unassembled WGS sequence"/>
</dbReference>
<evidence type="ECO:0000256" key="1">
    <source>
        <dbReference type="SAM" id="MobiDB-lite"/>
    </source>
</evidence>